<evidence type="ECO:0000313" key="3">
    <source>
        <dbReference type="Proteomes" id="UP000569732"/>
    </source>
</evidence>
<dbReference type="PANTHER" id="PTHR43845:SF1">
    <property type="entry name" value="BLR5969 PROTEIN"/>
    <property type="match status" value="1"/>
</dbReference>
<dbReference type="PANTHER" id="PTHR43845">
    <property type="entry name" value="BLR5969 PROTEIN"/>
    <property type="match status" value="1"/>
</dbReference>
<organism evidence="2 3">
    <name type="scientific">Spartinivicinus marinus</name>
    <dbReference type="NCBI Taxonomy" id="2994442"/>
    <lineage>
        <taxon>Bacteria</taxon>
        <taxon>Pseudomonadati</taxon>
        <taxon>Pseudomonadota</taxon>
        <taxon>Gammaproteobacteria</taxon>
        <taxon>Oceanospirillales</taxon>
        <taxon>Zooshikellaceae</taxon>
        <taxon>Spartinivicinus</taxon>
    </lineage>
</organism>
<evidence type="ECO:0000259" key="1">
    <source>
        <dbReference type="Pfam" id="PF00501"/>
    </source>
</evidence>
<proteinExistence type="predicted"/>
<dbReference type="AlphaFoldDB" id="A0A853I9X1"/>
<protein>
    <submittedName>
        <fullName evidence="2">Phenylacetate--CoA ligase family protein</fullName>
    </submittedName>
</protein>
<dbReference type="SUPFAM" id="SSF56801">
    <property type="entry name" value="Acetyl-CoA synthetase-like"/>
    <property type="match status" value="1"/>
</dbReference>
<dbReference type="InterPro" id="IPR000873">
    <property type="entry name" value="AMP-dep_synth/lig_dom"/>
</dbReference>
<keyword evidence="2" id="KW-0436">Ligase</keyword>
<dbReference type="EMBL" id="JACCKB010000010">
    <property type="protein sequence ID" value="NYZ66055.1"/>
    <property type="molecule type" value="Genomic_DNA"/>
</dbReference>
<feature type="domain" description="AMP-dependent synthetase/ligase" evidence="1">
    <location>
        <begin position="79"/>
        <end position="294"/>
    </location>
</feature>
<accession>A0A853I9X1</accession>
<name>A0A853I9X1_9GAMM</name>
<dbReference type="InterPro" id="IPR042099">
    <property type="entry name" value="ANL_N_sf"/>
</dbReference>
<sequence length="455" mass="51013">MNNSSNLYWGLTAQDIPGLQLNKLKNIVEFHYSNNSIYRRLLDDSGVNPSQLTSLDQLSLLPIIDPQQLKQDKFPSFCSLPLSEITTFIETSGSTGKPKLIPVANNEASHIYKHVAQMLSVAGVGSPYTDNGRANRSIYCMFPTGPWPSSFFIQNGCEQLGPTVRADVRMPIHWHKDKLALLRPADVITYPSFLSYFYDQLKNELEFSELGIQRIVIGGEPFTEAFREKMEAAFHCKIYDIYGCGEIGVASIECSHSRATGYTHWCAPELLLEVVDPETMKPVEDGEVGTMVVTNLWRKSTPIIRYAMGDIICKTTKQCECGSSLPLVSRIKGRQDDTFCYGAANLYPDQINQAVTRAGYSDKYVLKIIDKPDEIAAELVMQLEYEGPEQQDIIANKINNQLASLSMEYKTIVRLAKFRPPIQVKCVKPGALFSQGMTKLKRIKRVSVSSEYKSS</sequence>
<keyword evidence="3" id="KW-1185">Reference proteome</keyword>
<dbReference type="GO" id="GO:0016874">
    <property type="term" value="F:ligase activity"/>
    <property type="evidence" value="ECO:0007669"/>
    <property type="project" value="UniProtKB-KW"/>
</dbReference>
<dbReference type="Gene3D" id="3.40.50.12780">
    <property type="entry name" value="N-terminal domain of ligase-like"/>
    <property type="match status" value="1"/>
</dbReference>
<dbReference type="RefSeq" id="WP_180568088.1">
    <property type="nucleotide sequence ID" value="NZ_JACCKB010000010.1"/>
</dbReference>
<reference evidence="2 3" key="1">
    <citation type="submission" date="2020-07" db="EMBL/GenBank/DDBJ databases">
        <title>Endozoicomonas sp. nov., isolated from sediment.</title>
        <authorList>
            <person name="Gu T."/>
        </authorList>
    </citation>
    <scope>NUCLEOTIDE SEQUENCE [LARGE SCALE GENOMIC DNA]</scope>
    <source>
        <strain evidence="2 3">SM1973</strain>
    </source>
</reference>
<dbReference type="Pfam" id="PF00501">
    <property type="entry name" value="AMP-binding"/>
    <property type="match status" value="1"/>
</dbReference>
<dbReference type="Proteomes" id="UP000569732">
    <property type="component" value="Unassembled WGS sequence"/>
</dbReference>
<gene>
    <name evidence="2" type="ORF">H0A36_08520</name>
</gene>
<comment type="caution">
    <text evidence="2">The sequence shown here is derived from an EMBL/GenBank/DDBJ whole genome shotgun (WGS) entry which is preliminary data.</text>
</comment>
<evidence type="ECO:0000313" key="2">
    <source>
        <dbReference type="EMBL" id="NYZ66055.1"/>
    </source>
</evidence>